<dbReference type="SUPFAM" id="SSF53850">
    <property type="entry name" value="Periplasmic binding protein-like II"/>
    <property type="match status" value="1"/>
</dbReference>
<evidence type="ECO:0000256" key="4">
    <source>
        <dbReference type="ARBA" id="ARBA00023163"/>
    </source>
</evidence>
<gene>
    <name evidence="6" type="ORF">ASILVAE211_21595</name>
</gene>
<dbReference type="GO" id="GO:0003700">
    <property type="term" value="F:DNA-binding transcription factor activity"/>
    <property type="evidence" value="ECO:0007669"/>
    <property type="project" value="InterPro"/>
</dbReference>
<dbReference type="InterPro" id="IPR005119">
    <property type="entry name" value="LysR_subst-bd"/>
</dbReference>
<evidence type="ECO:0000256" key="3">
    <source>
        <dbReference type="ARBA" id="ARBA00023125"/>
    </source>
</evidence>
<evidence type="ECO:0000313" key="7">
    <source>
        <dbReference type="Proteomes" id="UP000708298"/>
    </source>
</evidence>
<dbReference type="SUPFAM" id="SSF46785">
    <property type="entry name" value="Winged helix' DNA-binding domain"/>
    <property type="match status" value="1"/>
</dbReference>
<comment type="similarity">
    <text evidence="1">Belongs to the LysR transcriptional regulatory family.</text>
</comment>
<dbReference type="PANTHER" id="PTHR30537">
    <property type="entry name" value="HTH-TYPE TRANSCRIPTIONAL REGULATOR"/>
    <property type="match status" value="1"/>
</dbReference>
<protein>
    <submittedName>
        <fullName evidence="6">LysR family transcriptional regulator</fullName>
    </submittedName>
</protein>
<dbReference type="Gene3D" id="3.40.190.290">
    <property type="match status" value="1"/>
</dbReference>
<name>A0A963YVE8_9PROT</name>
<reference evidence="6" key="2">
    <citation type="submission" date="2021-01" db="EMBL/GenBank/DDBJ databases">
        <authorList>
            <person name="Mieszkin S."/>
            <person name="Pouder E."/>
            <person name="Alain K."/>
        </authorList>
    </citation>
    <scope>NUCLEOTIDE SEQUENCE</scope>
    <source>
        <strain evidence="6">HW T2.11</strain>
    </source>
</reference>
<organism evidence="6 7">
    <name type="scientific">Acidisoma silvae</name>
    <dbReference type="NCBI Taxonomy" id="2802396"/>
    <lineage>
        <taxon>Bacteria</taxon>
        <taxon>Pseudomonadati</taxon>
        <taxon>Pseudomonadota</taxon>
        <taxon>Alphaproteobacteria</taxon>
        <taxon>Acetobacterales</taxon>
        <taxon>Acidocellaceae</taxon>
        <taxon>Acidisoma</taxon>
    </lineage>
</organism>
<evidence type="ECO:0000313" key="6">
    <source>
        <dbReference type="EMBL" id="MCB8877804.1"/>
    </source>
</evidence>
<dbReference type="GO" id="GO:0006351">
    <property type="term" value="P:DNA-templated transcription"/>
    <property type="evidence" value="ECO:0007669"/>
    <property type="project" value="TreeGrafter"/>
</dbReference>
<reference evidence="6" key="1">
    <citation type="journal article" date="2021" name="Microorganisms">
        <title>Acidisoma silvae sp. nov. and Acidisomacellulosilytica sp. nov., Two Acidophilic Bacteria Isolated from Decaying Wood, Hydrolyzing Cellulose and Producing Poly-3-hydroxybutyrate.</title>
        <authorList>
            <person name="Mieszkin S."/>
            <person name="Pouder E."/>
            <person name="Uroz S."/>
            <person name="Simon-Colin C."/>
            <person name="Alain K."/>
        </authorList>
    </citation>
    <scope>NUCLEOTIDE SEQUENCE</scope>
    <source>
        <strain evidence="6">HW T2.11</strain>
    </source>
</reference>
<evidence type="ECO:0000259" key="5">
    <source>
        <dbReference type="PROSITE" id="PS50931"/>
    </source>
</evidence>
<dbReference type="InterPro" id="IPR000847">
    <property type="entry name" value="LysR_HTH_N"/>
</dbReference>
<dbReference type="RefSeq" id="WP_227323453.1">
    <property type="nucleotide sequence ID" value="NZ_JAESVB010000018.1"/>
</dbReference>
<dbReference type="Proteomes" id="UP000708298">
    <property type="component" value="Unassembled WGS sequence"/>
</dbReference>
<feature type="domain" description="HTH lysR-type" evidence="5">
    <location>
        <begin position="1"/>
        <end position="59"/>
    </location>
</feature>
<accession>A0A963YVE8</accession>
<dbReference type="InterPro" id="IPR058163">
    <property type="entry name" value="LysR-type_TF_proteobact-type"/>
</dbReference>
<keyword evidence="4" id="KW-0804">Transcription</keyword>
<dbReference type="Gene3D" id="1.10.10.10">
    <property type="entry name" value="Winged helix-like DNA-binding domain superfamily/Winged helix DNA-binding domain"/>
    <property type="match status" value="1"/>
</dbReference>
<dbReference type="PROSITE" id="PS50931">
    <property type="entry name" value="HTH_LYSR"/>
    <property type="match status" value="1"/>
</dbReference>
<dbReference type="InterPro" id="IPR036388">
    <property type="entry name" value="WH-like_DNA-bd_sf"/>
</dbReference>
<proteinExistence type="inferred from homology"/>
<dbReference type="InterPro" id="IPR036390">
    <property type="entry name" value="WH_DNA-bd_sf"/>
</dbReference>
<evidence type="ECO:0000256" key="1">
    <source>
        <dbReference type="ARBA" id="ARBA00009437"/>
    </source>
</evidence>
<keyword evidence="2" id="KW-0805">Transcription regulation</keyword>
<evidence type="ECO:0000256" key="2">
    <source>
        <dbReference type="ARBA" id="ARBA00023015"/>
    </source>
</evidence>
<keyword evidence="3" id="KW-0238">DNA-binding</keyword>
<dbReference type="Pfam" id="PF00126">
    <property type="entry name" value="HTH_1"/>
    <property type="match status" value="1"/>
</dbReference>
<keyword evidence="7" id="KW-1185">Reference proteome</keyword>
<dbReference type="Pfam" id="PF03466">
    <property type="entry name" value="LysR_substrate"/>
    <property type="match status" value="1"/>
</dbReference>
<dbReference type="AlphaFoldDB" id="A0A963YVE8"/>
<dbReference type="PANTHER" id="PTHR30537:SF5">
    <property type="entry name" value="HTH-TYPE TRANSCRIPTIONAL ACTIVATOR TTDR-RELATED"/>
    <property type="match status" value="1"/>
</dbReference>
<comment type="caution">
    <text evidence="6">The sequence shown here is derived from an EMBL/GenBank/DDBJ whole genome shotgun (WGS) entry which is preliminary data.</text>
</comment>
<dbReference type="EMBL" id="JAESVB010000018">
    <property type="protein sequence ID" value="MCB8877804.1"/>
    <property type="molecule type" value="Genomic_DNA"/>
</dbReference>
<sequence>MDRLSGMAAYVKTVELGSFSAAGVSLGISPQMVAKHVNYLESRLGTRLINRTTRQQSLTEIGKKFYDRCKLVLAETDWAYALAEEAHGTPRGRLRVNAPVSFGADSLIPVVTRYLRENPAVDIDLVLSDRFVDLIDDDFEAVFRTGPLAENGLSACEITPFRLVACASPTYLRQRGSPTNPSDLKTHECLGHAHWSHPADYPWRFVRRGRIYEPQVRGQLRLNDAKGLLSAAIDGFGIVLIAEDVVRQALAAGQLVRILPDFETPSRPMHIVFRPDRRLTPKLRSFIDAVVGAFPRDPPASGVDKIGKTFAMS</sequence>
<dbReference type="GO" id="GO:0043565">
    <property type="term" value="F:sequence-specific DNA binding"/>
    <property type="evidence" value="ECO:0007669"/>
    <property type="project" value="TreeGrafter"/>
</dbReference>